<dbReference type="EMBL" id="PDOF01000001">
    <property type="protein sequence ID" value="PYZ97080.1"/>
    <property type="molecule type" value="Genomic_DNA"/>
</dbReference>
<organism evidence="2 3">
    <name type="scientific">Alteribacter lacisalsi</name>
    <dbReference type="NCBI Taxonomy" id="2045244"/>
    <lineage>
        <taxon>Bacteria</taxon>
        <taxon>Bacillati</taxon>
        <taxon>Bacillota</taxon>
        <taxon>Bacilli</taxon>
        <taxon>Bacillales</taxon>
        <taxon>Bacillaceae</taxon>
        <taxon>Alteribacter</taxon>
    </lineage>
</organism>
<keyword evidence="1" id="KW-1133">Transmembrane helix</keyword>
<dbReference type="AlphaFoldDB" id="A0A2W0HAL8"/>
<feature type="transmembrane region" description="Helical" evidence="1">
    <location>
        <begin position="37"/>
        <end position="55"/>
    </location>
</feature>
<comment type="caution">
    <text evidence="2">The sequence shown here is derived from an EMBL/GenBank/DDBJ whole genome shotgun (WGS) entry which is preliminary data.</text>
</comment>
<dbReference type="RefSeq" id="WP_110515797.1">
    <property type="nucleotide sequence ID" value="NZ_PDOF01000001.1"/>
</dbReference>
<reference evidence="2 3" key="1">
    <citation type="submission" date="2017-10" db="EMBL/GenBank/DDBJ databases">
        <title>Bacillus sp. nov., a halophilic bacterium isolated from a Yangshapao Lake.</title>
        <authorList>
            <person name="Wang H."/>
        </authorList>
    </citation>
    <scope>NUCLEOTIDE SEQUENCE [LARGE SCALE GENOMIC DNA]</scope>
    <source>
        <strain evidence="2 3">YSP-3</strain>
    </source>
</reference>
<evidence type="ECO:0000313" key="3">
    <source>
        <dbReference type="Proteomes" id="UP000248066"/>
    </source>
</evidence>
<accession>A0A2W0HAL8</accession>
<dbReference type="PANTHER" id="PTHR34351">
    <property type="entry name" value="SLR1927 PROTEIN-RELATED"/>
    <property type="match status" value="1"/>
</dbReference>
<keyword evidence="1" id="KW-0812">Transmembrane</keyword>
<proteinExistence type="predicted"/>
<protein>
    <recommendedName>
        <fullName evidence="4">DUF58 domain-containing protein</fullName>
    </recommendedName>
</protein>
<evidence type="ECO:0008006" key="4">
    <source>
        <dbReference type="Google" id="ProtNLM"/>
    </source>
</evidence>
<dbReference type="OrthoDB" id="9789943at2"/>
<keyword evidence="1" id="KW-0472">Membrane</keyword>
<dbReference type="Proteomes" id="UP000248066">
    <property type="component" value="Unassembled WGS sequence"/>
</dbReference>
<gene>
    <name evidence="2" type="ORF">CR205_00280</name>
</gene>
<dbReference type="PANTHER" id="PTHR34351:SF2">
    <property type="entry name" value="DUF58 DOMAIN-CONTAINING PROTEIN"/>
    <property type="match status" value="1"/>
</dbReference>
<keyword evidence="3" id="KW-1185">Reference proteome</keyword>
<name>A0A2W0HAL8_9BACI</name>
<feature type="transmembrane region" description="Helical" evidence="1">
    <location>
        <begin position="12"/>
        <end position="31"/>
    </location>
</feature>
<evidence type="ECO:0000256" key="1">
    <source>
        <dbReference type="SAM" id="Phobius"/>
    </source>
</evidence>
<sequence length="392" mass="44716">MKKEWLIESRHSRTYTAMLMLVPFLLLTAVIMRDILMASLSVFFILFVFVNRWYLRYVTSRLTIPYEHQTIRLFPGEEGHVTIPFTNQSRLPVINGTWGCHLYDHESALGKNTDDPSSYQKSLSIPPGTSRRFSVPVQAVKRGTVQVRSLEAVIYDPFRLSFVKMQYHGSFRGDVVVYPDPAALSQLKTLHLQEKGQHVQPFSLFEDVTMPRGTRPYQSKDPFNRLNWKATARTGEIQTNVYENVTLSKWTMVINVRSDETVSSTIPDLETVLSQACFAVRYAVRHQIRFDLYVNVRIPGSDNGLYLAADEGKQHGMRALEIFARLRHGQLTISEDRLLQRILSSRSEPPKAILHFGTYGYMERFYYGKAGKLGTQAILIPSEGGDADVLAT</sequence>
<evidence type="ECO:0000313" key="2">
    <source>
        <dbReference type="EMBL" id="PYZ97080.1"/>
    </source>
</evidence>